<sequence>MKQERSVDEGPLHGSDFLSVFIDSSLPKKTFRTFTESSRKAFDMSTERRFPRSTLQVSSYTDATRRKSPTVGNFKINRNSKATSDNKNNDELVVAVRVSASVGRTLINKNEHRTSQEQGKNDIEENITQWTPTEKSKLIKAAPEYVPSNGETQTNPNHITDVVDQISIASEEHPSIIAESNKNEFNIEEKEPITTNSDMMNPHNSYVDNFQLSQRLPDFNPPPDLLERGQSQTKVHPYQQTVIFHNTGTDQARSVSYSTVAQGVSNLENKNWDGEN</sequence>
<protein>
    <submittedName>
        <fullName evidence="2">Uncharacterized protein</fullName>
    </submittedName>
</protein>
<evidence type="ECO:0000256" key="1">
    <source>
        <dbReference type="SAM" id="MobiDB-lite"/>
    </source>
</evidence>
<dbReference type="EMBL" id="JABFTP020000103">
    <property type="protein sequence ID" value="KAL3277232.1"/>
    <property type="molecule type" value="Genomic_DNA"/>
</dbReference>
<proteinExistence type="predicted"/>
<feature type="region of interest" description="Disordered" evidence="1">
    <location>
        <begin position="56"/>
        <end position="85"/>
    </location>
</feature>
<keyword evidence="3" id="KW-1185">Reference proteome</keyword>
<feature type="compositionally biased region" description="Polar residues" evidence="1">
    <location>
        <begin position="76"/>
        <end position="85"/>
    </location>
</feature>
<evidence type="ECO:0000313" key="2">
    <source>
        <dbReference type="EMBL" id="KAL3277232.1"/>
    </source>
</evidence>
<gene>
    <name evidence="2" type="ORF">HHI36_012582</name>
</gene>
<dbReference type="Proteomes" id="UP001516400">
    <property type="component" value="Unassembled WGS sequence"/>
</dbReference>
<organism evidence="2 3">
    <name type="scientific">Cryptolaemus montrouzieri</name>
    <dbReference type="NCBI Taxonomy" id="559131"/>
    <lineage>
        <taxon>Eukaryota</taxon>
        <taxon>Metazoa</taxon>
        <taxon>Ecdysozoa</taxon>
        <taxon>Arthropoda</taxon>
        <taxon>Hexapoda</taxon>
        <taxon>Insecta</taxon>
        <taxon>Pterygota</taxon>
        <taxon>Neoptera</taxon>
        <taxon>Endopterygota</taxon>
        <taxon>Coleoptera</taxon>
        <taxon>Polyphaga</taxon>
        <taxon>Cucujiformia</taxon>
        <taxon>Coccinelloidea</taxon>
        <taxon>Coccinellidae</taxon>
        <taxon>Scymninae</taxon>
        <taxon>Scymnini</taxon>
        <taxon>Cryptolaemus</taxon>
    </lineage>
</organism>
<dbReference type="AlphaFoldDB" id="A0ABD2NFQ3"/>
<evidence type="ECO:0000313" key="3">
    <source>
        <dbReference type="Proteomes" id="UP001516400"/>
    </source>
</evidence>
<accession>A0ABD2NFQ3</accession>
<comment type="caution">
    <text evidence="2">The sequence shown here is derived from an EMBL/GenBank/DDBJ whole genome shotgun (WGS) entry which is preliminary data.</text>
</comment>
<name>A0ABD2NFQ3_9CUCU</name>
<reference evidence="2 3" key="1">
    <citation type="journal article" date="2021" name="BMC Biol.">
        <title>Horizontally acquired antibacterial genes associated with adaptive radiation of ladybird beetles.</title>
        <authorList>
            <person name="Li H.S."/>
            <person name="Tang X.F."/>
            <person name="Huang Y.H."/>
            <person name="Xu Z.Y."/>
            <person name="Chen M.L."/>
            <person name="Du X.Y."/>
            <person name="Qiu B.Y."/>
            <person name="Chen P.T."/>
            <person name="Zhang W."/>
            <person name="Slipinski A."/>
            <person name="Escalona H.E."/>
            <person name="Waterhouse R.M."/>
            <person name="Zwick A."/>
            <person name="Pang H."/>
        </authorList>
    </citation>
    <scope>NUCLEOTIDE SEQUENCE [LARGE SCALE GENOMIC DNA]</scope>
    <source>
        <strain evidence="2">SYSU2018</strain>
    </source>
</reference>